<protein>
    <submittedName>
        <fullName evidence="1">Uncharacterized protein</fullName>
    </submittedName>
</protein>
<sequence length="778" mass="87285">MSRLTSAQVIALGEYLKPDFEPATLTVPQLIGVFGYHNIRYPSPYTKAKLVHTFNQEIKPNASKFRREKLKKENSQASDDGIVDGVTGLPLTTTKQPVQLRRSSRHASRAQSEDQSPPRPDPPKRRRSSAQPRLPSHAKVEAPRPQQTIIEESESEQEPPMRKVVRTRKASDAKTRRVSQWAEDSGWEDNNIFQSGAESSSPLRPSPVKPRTRRTNTKPPPSRVSRKSVSEPPQPLLQPPTSRSAVFDIMPESAFEPDIPVSPRITRAARTSLIHQQEAEEQQYKSVSRPAKDEQPEEELEQSGQVEQLLEELASPIQESVELSSDAPEGVQELQKSVSAVSRRIARGADALVPATKPKYKRSSLNLFVRFIGLVTIGLVSTFGYDYKVKSASIGFCDTGKDTNDALVAVRERHAVVRECNFEHRPKLWVDDREDNPDCPLPIFSPDGCTPCPKHSTCTQHTVTCETGYLIRPHPLSSFLPRPSTATSMSWSFPEQWEPDYPVDYVWKAIGLVANGLPGFGPIALPPRCVEDPKRKRHIGALGKAIEAFLARERGQKLCAGISPKEVKADGENEQLIEARAWGVSLDNLKGLLREKTAPHLLETFDDTFNEAVQQLVQWGSVILGEDASGKRYLAHETPNMTWDCVLTVKARETWSQYQRTVFLSIASFIAYLLNRSQRARKQVEDKRVAELVEIVLDTLRNREIQHHTDPVLAPTPYVSSLGLRDQVMHGESLYPARKERLWERVESIVEGNVNVRTNIEEVSGGHETRVWEWVGGA</sequence>
<dbReference type="EMBL" id="MU117965">
    <property type="protein sequence ID" value="KAF9653088.1"/>
    <property type="molecule type" value="Genomic_DNA"/>
</dbReference>
<name>A0ACB6ZUJ9_THEGA</name>
<dbReference type="Proteomes" id="UP000886501">
    <property type="component" value="Unassembled WGS sequence"/>
</dbReference>
<comment type="caution">
    <text evidence="1">The sequence shown here is derived from an EMBL/GenBank/DDBJ whole genome shotgun (WGS) entry which is preliminary data.</text>
</comment>
<proteinExistence type="predicted"/>
<accession>A0ACB6ZUJ9</accession>
<reference evidence="1" key="2">
    <citation type="journal article" date="2020" name="Nat. Commun.">
        <title>Large-scale genome sequencing of mycorrhizal fungi provides insights into the early evolution of symbiotic traits.</title>
        <authorList>
            <person name="Miyauchi S."/>
            <person name="Kiss E."/>
            <person name="Kuo A."/>
            <person name="Drula E."/>
            <person name="Kohler A."/>
            <person name="Sanchez-Garcia M."/>
            <person name="Morin E."/>
            <person name="Andreopoulos B."/>
            <person name="Barry K.W."/>
            <person name="Bonito G."/>
            <person name="Buee M."/>
            <person name="Carver A."/>
            <person name="Chen C."/>
            <person name="Cichocki N."/>
            <person name="Clum A."/>
            <person name="Culley D."/>
            <person name="Crous P.W."/>
            <person name="Fauchery L."/>
            <person name="Girlanda M."/>
            <person name="Hayes R.D."/>
            <person name="Keri Z."/>
            <person name="LaButti K."/>
            <person name="Lipzen A."/>
            <person name="Lombard V."/>
            <person name="Magnuson J."/>
            <person name="Maillard F."/>
            <person name="Murat C."/>
            <person name="Nolan M."/>
            <person name="Ohm R.A."/>
            <person name="Pangilinan J."/>
            <person name="Pereira M.F."/>
            <person name="Perotto S."/>
            <person name="Peter M."/>
            <person name="Pfister S."/>
            <person name="Riley R."/>
            <person name="Sitrit Y."/>
            <person name="Stielow J.B."/>
            <person name="Szollosi G."/>
            <person name="Zifcakova L."/>
            <person name="Stursova M."/>
            <person name="Spatafora J.W."/>
            <person name="Tedersoo L."/>
            <person name="Vaario L.M."/>
            <person name="Yamada A."/>
            <person name="Yan M."/>
            <person name="Wang P."/>
            <person name="Xu J."/>
            <person name="Bruns T."/>
            <person name="Baldrian P."/>
            <person name="Vilgalys R."/>
            <person name="Dunand C."/>
            <person name="Henrissat B."/>
            <person name="Grigoriev I.V."/>
            <person name="Hibbett D."/>
            <person name="Nagy L.G."/>
            <person name="Martin F.M."/>
        </authorList>
    </citation>
    <scope>NUCLEOTIDE SEQUENCE</scope>
    <source>
        <strain evidence="1">P2</strain>
    </source>
</reference>
<keyword evidence="2" id="KW-1185">Reference proteome</keyword>
<reference evidence="1" key="1">
    <citation type="submission" date="2019-10" db="EMBL/GenBank/DDBJ databases">
        <authorList>
            <consortium name="DOE Joint Genome Institute"/>
            <person name="Kuo A."/>
            <person name="Miyauchi S."/>
            <person name="Kiss E."/>
            <person name="Drula E."/>
            <person name="Kohler A."/>
            <person name="Sanchez-Garcia M."/>
            <person name="Andreopoulos B."/>
            <person name="Barry K.W."/>
            <person name="Bonito G."/>
            <person name="Buee M."/>
            <person name="Carver A."/>
            <person name="Chen C."/>
            <person name="Cichocki N."/>
            <person name="Clum A."/>
            <person name="Culley D."/>
            <person name="Crous P.W."/>
            <person name="Fauchery L."/>
            <person name="Girlanda M."/>
            <person name="Hayes R."/>
            <person name="Keri Z."/>
            <person name="Labutti K."/>
            <person name="Lipzen A."/>
            <person name="Lombard V."/>
            <person name="Magnuson J."/>
            <person name="Maillard F."/>
            <person name="Morin E."/>
            <person name="Murat C."/>
            <person name="Nolan M."/>
            <person name="Ohm R."/>
            <person name="Pangilinan J."/>
            <person name="Pereira M."/>
            <person name="Perotto S."/>
            <person name="Peter M."/>
            <person name="Riley R."/>
            <person name="Sitrit Y."/>
            <person name="Stielow B."/>
            <person name="Szollosi G."/>
            <person name="Zifcakova L."/>
            <person name="Stursova M."/>
            <person name="Spatafora J.W."/>
            <person name="Tedersoo L."/>
            <person name="Vaario L.-M."/>
            <person name="Yamada A."/>
            <person name="Yan M."/>
            <person name="Wang P."/>
            <person name="Xu J."/>
            <person name="Bruns T."/>
            <person name="Baldrian P."/>
            <person name="Vilgalys R."/>
            <person name="Henrissat B."/>
            <person name="Grigoriev I.V."/>
            <person name="Hibbett D."/>
            <person name="Nagy L.G."/>
            <person name="Martin F.M."/>
        </authorList>
    </citation>
    <scope>NUCLEOTIDE SEQUENCE</scope>
    <source>
        <strain evidence="1">P2</strain>
    </source>
</reference>
<organism evidence="1 2">
    <name type="scientific">Thelephora ganbajun</name>
    <name type="common">Ganba fungus</name>
    <dbReference type="NCBI Taxonomy" id="370292"/>
    <lineage>
        <taxon>Eukaryota</taxon>
        <taxon>Fungi</taxon>
        <taxon>Dikarya</taxon>
        <taxon>Basidiomycota</taxon>
        <taxon>Agaricomycotina</taxon>
        <taxon>Agaricomycetes</taxon>
        <taxon>Thelephorales</taxon>
        <taxon>Thelephoraceae</taxon>
        <taxon>Thelephora</taxon>
    </lineage>
</organism>
<evidence type="ECO:0000313" key="1">
    <source>
        <dbReference type="EMBL" id="KAF9653088.1"/>
    </source>
</evidence>
<gene>
    <name evidence="1" type="ORF">BDM02DRAFT_3087982</name>
</gene>
<evidence type="ECO:0000313" key="2">
    <source>
        <dbReference type="Proteomes" id="UP000886501"/>
    </source>
</evidence>